<name>A0AAN8FYZ0_TRICO</name>
<gene>
    <name evidence="1" type="ORF">GCK32_000061</name>
</gene>
<comment type="caution">
    <text evidence="1">The sequence shown here is derived from an EMBL/GenBank/DDBJ whole genome shotgun (WGS) entry which is preliminary data.</text>
</comment>
<dbReference type="AlphaFoldDB" id="A0AAN8FYZ0"/>
<dbReference type="EMBL" id="WIXE01007861">
    <property type="protein sequence ID" value="KAK5979960.1"/>
    <property type="molecule type" value="Genomic_DNA"/>
</dbReference>
<proteinExistence type="predicted"/>
<dbReference type="SUPFAM" id="SSF89837">
    <property type="entry name" value="Doublecortin (DC)"/>
    <property type="match status" value="1"/>
</dbReference>
<reference evidence="1 2" key="1">
    <citation type="submission" date="2019-10" db="EMBL/GenBank/DDBJ databases">
        <title>Assembly and Annotation for the nematode Trichostrongylus colubriformis.</title>
        <authorList>
            <person name="Martin J."/>
        </authorList>
    </citation>
    <scope>NUCLEOTIDE SEQUENCE [LARGE SCALE GENOMIC DNA]</scope>
    <source>
        <strain evidence="1">G859</strain>
        <tissue evidence="1">Whole worm</tissue>
    </source>
</reference>
<dbReference type="Proteomes" id="UP001331761">
    <property type="component" value="Unassembled WGS sequence"/>
</dbReference>
<evidence type="ECO:0000313" key="2">
    <source>
        <dbReference type="Proteomes" id="UP001331761"/>
    </source>
</evidence>
<feature type="non-terminal residue" evidence="1">
    <location>
        <position position="1"/>
    </location>
</feature>
<accession>A0AAN8FYZ0</accession>
<keyword evidence="2" id="KW-1185">Reference proteome</keyword>
<organism evidence="1 2">
    <name type="scientific">Trichostrongylus colubriformis</name>
    <name type="common">Black scour worm</name>
    <dbReference type="NCBI Taxonomy" id="6319"/>
    <lineage>
        <taxon>Eukaryota</taxon>
        <taxon>Metazoa</taxon>
        <taxon>Ecdysozoa</taxon>
        <taxon>Nematoda</taxon>
        <taxon>Chromadorea</taxon>
        <taxon>Rhabditida</taxon>
        <taxon>Rhabditina</taxon>
        <taxon>Rhabditomorpha</taxon>
        <taxon>Strongyloidea</taxon>
        <taxon>Trichostrongylidae</taxon>
        <taxon>Trichostrongylus</taxon>
    </lineage>
</organism>
<dbReference type="GO" id="GO:0035556">
    <property type="term" value="P:intracellular signal transduction"/>
    <property type="evidence" value="ECO:0007669"/>
    <property type="project" value="InterPro"/>
</dbReference>
<dbReference type="InterPro" id="IPR036572">
    <property type="entry name" value="Doublecortin_dom_sf"/>
</dbReference>
<evidence type="ECO:0008006" key="3">
    <source>
        <dbReference type="Google" id="ProtNLM"/>
    </source>
</evidence>
<evidence type="ECO:0000313" key="1">
    <source>
        <dbReference type="EMBL" id="KAK5979960.1"/>
    </source>
</evidence>
<dbReference type="Gene3D" id="3.10.20.230">
    <property type="entry name" value="Doublecortin domain"/>
    <property type="match status" value="1"/>
</dbReference>
<protein>
    <recommendedName>
        <fullName evidence="3">Doublecortin domain-containing protein</fullName>
    </recommendedName>
</protein>
<sequence>RKFLNVPRSSSEVIYNRRDQTHPDAYIIYVFLNGQGMECQHIHFQKKQLAKGMNYVLELTARRFNVNPLKLCDMDGRKITEPSQLMSRGAYVLVAAGQSFRDTWYFLPDNAIDTSTNQERIEDRSDQRDRLLQRRERRERAKLKSQKAVMRTEPTDRFRRETVQPGRRFGNIY</sequence>